<dbReference type="GO" id="GO:0016740">
    <property type="term" value="F:transferase activity"/>
    <property type="evidence" value="ECO:0007669"/>
    <property type="project" value="UniProtKB-KW"/>
</dbReference>
<evidence type="ECO:0000313" key="2">
    <source>
        <dbReference type="EMBL" id="KKQ66360.1"/>
    </source>
</evidence>
<gene>
    <name evidence="2" type="ORF">US86_C0006G0040</name>
</gene>
<evidence type="ECO:0000313" key="3">
    <source>
        <dbReference type="Proteomes" id="UP000034235"/>
    </source>
</evidence>
<keyword evidence="2" id="KW-0808">Transferase</keyword>
<proteinExistence type="predicted"/>
<organism evidence="2 3">
    <name type="scientific">Candidatus Daviesbacteria bacterium GW2011_GWA2_38_24</name>
    <dbReference type="NCBI Taxonomy" id="1618422"/>
    <lineage>
        <taxon>Bacteria</taxon>
        <taxon>Candidatus Daviesiibacteriota</taxon>
    </lineage>
</organism>
<dbReference type="AlphaFoldDB" id="A0A0G0JTG8"/>
<comment type="caution">
    <text evidence="2">The sequence shown here is derived from an EMBL/GenBank/DDBJ whole genome shotgun (WGS) entry which is preliminary data.</text>
</comment>
<sequence length="271" mass="32807">MNNIYLVIKRWLQRNIPVGGFLWHILVFPQRFRRHGFRIFKGYWEARETKKMIAPLKTRKFLKNHVSIVIQSAGRKEYLERTIEALRKYFDYDPAKTHWLIIDDYPVSKETRDYIKSLDFFDTLILNERNRGIGYSINRIFAEVKTEFVFYCQEDYEFLRPIPIEEMIKILRENSHLSQIMPIGNEKKRYTDFRQVSEKYGECYSMFGFWPYLASMEFFVKVLPFPFYFTAPEFTFNVRRRGWKTYGVFGSPNDDPYVQHIGEERKILVVK</sequence>
<evidence type="ECO:0000259" key="1">
    <source>
        <dbReference type="Pfam" id="PF00535"/>
    </source>
</evidence>
<feature type="domain" description="Glycosyltransferase 2-like" evidence="1">
    <location>
        <begin position="67"/>
        <end position="194"/>
    </location>
</feature>
<protein>
    <submittedName>
        <fullName evidence="2">Glycosyl transferase family 2</fullName>
    </submittedName>
</protein>
<reference evidence="2 3" key="1">
    <citation type="journal article" date="2015" name="Nature">
        <title>rRNA introns, odd ribosomes, and small enigmatic genomes across a large radiation of phyla.</title>
        <authorList>
            <person name="Brown C.T."/>
            <person name="Hug L.A."/>
            <person name="Thomas B.C."/>
            <person name="Sharon I."/>
            <person name="Castelle C.J."/>
            <person name="Singh A."/>
            <person name="Wilkins M.J."/>
            <person name="Williams K.H."/>
            <person name="Banfield J.F."/>
        </authorList>
    </citation>
    <scope>NUCLEOTIDE SEQUENCE [LARGE SCALE GENOMIC DNA]</scope>
</reference>
<accession>A0A0G0JTG8</accession>
<dbReference type="Gene3D" id="3.90.550.10">
    <property type="entry name" value="Spore Coat Polysaccharide Biosynthesis Protein SpsA, Chain A"/>
    <property type="match status" value="1"/>
</dbReference>
<dbReference type="Proteomes" id="UP000034235">
    <property type="component" value="Unassembled WGS sequence"/>
</dbReference>
<dbReference type="InterPro" id="IPR029044">
    <property type="entry name" value="Nucleotide-diphossugar_trans"/>
</dbReference>
<dbReference type="Pfam" id="PF00535">
    <property type="entry name" value="Glycos_transf_2"/>
    <property type="match status" value="1"/>
</dbReference>
<dbReference type="CDD" id="cd00761">
    <property type="entry name" value="Glyco_tranf_GTA_type"/>
    <property type="match status" value="1"/>
</dbReference>
<name>A0A0G0JTG8_9BACT</name>
<dbReference type="InterPro" id="IPR001173">
    <property type="entry name" value="Glyco_trans_2-like"/>
</dbReference>
<dbReference type="SUPFAM" id="SSF53448">
    <property type="entry name" value="Nucleotide-diphospho-sugar transferases"/>
    <property type="match status" value="1"/>
</dbReference>
<dbReference type="EMBL" id="LBUP01000006">
    <property type="protein sequence ID" value="KKQ66360.1"/>
    <property type="molecule type" value="Genomic_DNA"/>
</dbReference>